<dbReference type="AlphaFoldDB" id="A0A0J6VV37"/>
<feature type="transmembrane region" description="Helical" evidence="1">
    <location>
        <begin position="133"/>
        <end position="152"/>
    </location>
</feature>
<comment type="caution">
    <text evidence="2">The sequence shown here is derived from an EMBL/GenBank/DDBJ whole genome shotgun (WGS) entry which is preliminary data.</text>
</comment>
<dbReference type="OrthoDB" id="960912at2"/>
<dbReference type="EMBL" id="JYNX01000060">
    <property type="protein sequence ID" value="KMO73348.1"/>
    <property type="molecule type" value="Genomic_DNA"/>
</dbReference>
<feature type="transmembrane region" description="Helical" evidence="1">
    <location>
        <begin position="78"/>
        <end position="96"/>
    </location>
</feature>
<name>A0A0J6VV37_MYCCU</name>
<feature type="transmembrane region" description="Helical" evidence="1">
    <location>
        <begin position="102"/>
        <end position="121"/>
    </location>
</feature>
<feature type="transmembrane region" description="Helical" evidence="1">
    <location>
        <begin position="45"/>
        <end position="66"/>
    </location>
</feature>
<gene>
    <name evidence="2" type="ORF">MCHUDSM44219_04526</name>
</gene>
<keyword evidence="3" id="KW-1185">Reference proteome</keyword>
<dbReference type="PATRIC" id="fig|1800.3.peg.4548"/>
<evidence type="ECO:0000313" key="3">
    <source>
        <dbReference type="Proteomes" id="UP000036176"/>
    </source>
</evidence>
<organism evidence="2 3">
    <name type="scientific">Mycolicibacterium chubuense</name>
    <name type="common">Mycobacterium chubuense</name>
    <dbReference type="NCBI Taxonomy" id="1800"/>
    <lineage>
        <taxon>Bacteria</taxon>
        <taxon>Bacillati</taxon>
        <taxon>Actinomycetota</taxon>
        <taxon>Actinomycetes</taxon>
        <taxon>Mycobacteriales</taxon>
        <taxon>Mycobacteriaceae</taxon>
        <taxon>Mycolicibacterium</taxon>
    </lineage>
</organism>
<feature type="transmembrane region" description="Helical" evidence="1">
    <location>
        <begin position="20"/>
        <end position="39"/>
    </location>
</feature>
<evidence type="ECO:0008006" key="4">
    <source>
        <dbReference type="Google" id="ProtNLM"/>
    </source>
</evidence>
<evidence type="ECO:0000256" key="1">
    <source>
        <dbReference type="SAM" id="Phobius"/>
    </source>
</evidence>
<evidence type="ECO:0000313" key="2">
    <source>
        <dbReference type="EMBL" id="KMO73348.1"/>
    </source>
</evidence>
<keyword evidence="1" id="KW-0812">Transmembrane</keyword>
<reference evidence="2 3" key="1">
    <citation type="journal article" date="2015" name="Genome Biol. Evol.">
        <title>Characterization of Three Mycobacterium spp. with Potential Use in Bioremediation by Genome Sequencing and Comparative Genomics.</title>
        <authorList>
            <person name="Das S."/>
            <person name="Pettersson B.M."/>
            <person name="Behra P.R."/>
            <person name="Ramesh M."/>
            <person name="Dasgupta S."/>
            <person name="Bhattacharya A."/>
            <person name="Kirsebom L.A."/>
        </authorList>
    </citation>
    <scope>NUCLEOTIDE SEQUENCE [LARGE SCALE GENOMIC DNA]</scope>
    <source>
        <strain evidence="2 3">DSM 44219</strain>
    </source>
</reference>
<dbReference type="Proteomes" id="UP000036176">
    <property type="component" value="Unassembled WGS sequence"/>
</dbReference>
<proteinExistence type="predicted"/>
<feature type="transmembrane region" description="Helical" evidence="1">
    <location>
        <begin position="164"/>
        <end position="185"/>
    </location>
</feature>
<dbReference type="RefSeq" id="WP_048420380.1">
    <property type="nucleotide sequence ID" value="NZ_JYNX01000060.1"/>
</dbReference>
<protein>
    <recommendedName>
        <fullName evidence="4">DUF308 domain-containing protein</fullName>
    </recommendedName>
</protein>
<keyword evidence="1" id="KW-0472">Membrane</keyword>
<keyword evidence="1" id="KW-1133">Transmembrane helix</keyword>
<accession>A0A0J6VV37</accession>
<sequence length="199" mass="21520">MTDQSLKDRTSAEADEWLRLYYFVRALVSLVWVTAVVIIGPRFSFVAGVLLLIYPAWDGLANVIDARHNGGLRRNRTQAFNTAVSCVATLAVAFGLAVSMNVVLGVFGVWASLSGLLQLATAARRWKHVGAQWAMILSGAQSGVVGVMFLWKAAGPTTPSATDIAPYAAFGALYFLLSAASLSVTRARRRRLDSREEIS</sequence>